<reference evidence="4 5" key="1">
    <citation type="journal article" date="2014" name="Agronomy (Basel)">
        <title>A Draft Genome Sequence for Ensete ventricosum, the Drought-Tolerant Tree Against Hunger.</title>
        <authorList>
            <person name="Harrison J."/>
            <person name="Moore K.A."/>
            <person name="Paszkiewicz K."/>
            <person name="Jones T."/>
            <person name="Grant M."/>
            <person name="Ambacheew D."/>
            <person name="Muzemil S."/>
            <person name="Studholme D.J."/>
        </authorList>
    </citation>
    <scope>NUCLEOTIDE SEQUENCE [LARGE SCALE GENOMIC DNA]</scope>
</reference>
<dbReference type="PANTHER" id="PTHR35731:SF1">
    <property type="entry name" value="8-AMINO-7-OXONONANOATE SYNTHASE"/>
    <property type="match status" value="1"/>
</dbReference>
<feature type="compositionally biased region" description="Polar residues" evidence="2">
    <location>
        <begin position="34"/>
        <end position="49"/>
    </location>
</feature>
<feature type="region of interest" description="Disordered" evidence="2">
    <location>
        <begin position="1"/>
        <end position="55"/>
    </location>
</feature>
<organism evidence="4 5">
    <name type="scientific">Ensete ventricosum</name>
    <name type="common">Abyssinian banana</name>
    <name type="synonym">Musa ensete</name>
    <dbReference type="NCBI Taxonomy" id="4639"/>
    <lineage>
        <taxon>Eukaryota</taxon>
        <taxon>Viridiplantae</taxon>
        <taxon>Streptophyta</taxon>
        <taxon>Embryophyta</taxon>
        <taxon>Tracheophyta</taxon>
        <taxon>Spermatophyta</taxon>
        <taxon>Magnoliopsida</taxon>
        <taxon>Liliopsida</taxon>
        <taxon>Zingiberales</taxon>
        <taxon>Musaceae</taxon>
        <taxon>Ensete</taxon>
    </lineage>
</organism>
<evidence type="ECO:0000256" key="1">
    <source>
        <dbReference type="SAM" id="Coils"/>
    </source>
</evidence>
<keyword evidence="3" id="KW-0812">Transmembrane</keyword>
<keyword evidence="3" id="KW-0472">Membrane</keyword>
<dbReference type="EMBL" id="AMZH03006912">
    <property type="protein sequence ID" value="RRT62636.1"/>
    <property type="molecule type" value="Genomic_DNA"/>
</dbReference>
<keyword evidence="1" id="KW-0175">Coiled coil</keyword>
<keyword evidence="3" id="KW-1133">Transmembrane helix</keyword>
<sequence length="256" mass="28947">MSILKAIQPSLHLPNPSPPRRKTSRNRRRPDSCFCSSNDAGRADSSSPSEGGKRKQELLARIAMLQAQKVRLTDFLDERSAFLTQFAEDANAEFDQIGENALKEFDEASARIMEKLEGRAQAFEEAAEVNRQEMEKNDRLLEEFEDQMERDRNEGLFFKNLKEKRPAPKDKEAEGKMEAQKLEEAARRNAGFKVRSNIYLALMTVLGFTIASAVVATPEVEWRKVAALGLILVGLVAQFIYEKSLSSETEETTKEE</sequence>
<evidence type="ECO:0000256" key="3">
    <source>
        <dbReference type="SAM" id="Phobius"/>
    </source>
</evidence>
<name>A0A426ZF94_ENSVE</name>
<dbReference type="PANTHER" id="PTHR35731">
    <property type="entry name" value="8-AMINO-7-OXONONANOATE SYNTHASE"/>
    <property type="match status" value="1"/>
</dbReference>
<dbReference type="Proteomes" id="UP000287651">
    <property type="component" value="Unassembled WGS sequence"/>
</dbReference>
<evidence type="ECO:0000313" key="5">
    <source>
        <dbReference type="Proteomes" id="UP000287651"/>
    </source>
</evidence>
<feature type="transmembrane region" description="Helical" evidence="3">
    <location>
        <begin position="222"/>
        <end position="241"/>
    </location>
</feature>
<protein>
    <submittedName>
        <fullName evidence="4">Uncharacterized protein</fullName>
    </submittedName>
</protein>
<dbReference type="AlphaFoldDB" id="A0A426ZF94"/>
<dbReference type="GO" id="GO:0009507">
    <property type="term" value="C:chloroplast"/>
    <property type="evidence" value="ECO:0007669"/>
    <property type="project" value="TreeGrafter"/>
</dbReference>
<gene>
    <name evidence="4" type="ORF">B296_00043294</name>
</gene>
<feature type="coiled-coil region" evidence="1">
    <location>
        <begin position="113"/>
        <end position="154"/>
    </location>
</feature>
<evidence type="ECO:0000256" key="2">
    <source>
        <dbReference type="SAM" id="MobiDB-lite"/>
    </source>
</evidence>
<comment type="caution">
    <text evidence="4">The sequence shown here is derived from an EMBL/GenBank/DDBJ whole genome shotgun (WGS) entry which is preliminary data.</text>
</comment>
<proteinExistence type="predicted"/>
<feature type="compositionally biased region" description="Basic residues" evidence="2">
    <location>
        <begin position="19"/>
        <end position="28"/>
    </location>
</feature>
<feature type="transmembrane region" description="Helical" evidence="3">
    <location>
        <begin position="197"/>
        <end position="216"/>
    </location>
</feature>
<evidence type="ECO:0000313" key="4">
    <source>
        <dbReference type="EMBL" id="RRT62636.1"/>
    </source>
</evidence>
<accession>A0A426ZF94</accession>